<gene>
    <name evidence="2" type="ORF">PRELSG_0000400</name>
</gene>
<dbReference type="Proteomes" id="UP000220158">
    <property type="component" value="Unassembled WGS sequence"/>
</dbReference>
<feature type="transmembrane region" description="Helical" evidence="1">
    <location>
        <begin position="15"/>
        <end position="32"/>
    </location>
</feature>
<dbReference type="AlphaFoldDB" id="A0A1J1GKK1"/>
<keyword evidence="1" id="KW-0812">Transmembrane</keyword>
<dbReference type="EMBL" id="CVMU01000391">
    <property type="protein sequence ID" value="CRG85291.1"/>
    <property type="molecule type" value="Genomic_DNA"/>
</dbReference>
<keyword evidence="1" id="KW-1133">Transmembrane helix</keyword>
<protein>
    <submittedName>
        <fullName evidence="2">Fam-h protein</fullName>
    </submittedName>
</protein>
<keyword evidence="1" id="KW-0472">Membrane</keyword>
<keyword evidence="3" id="KW-1185">Reference proteome</keyword>
<organism evidence="2 3">
    <name type="scientific">Plasmodium relictum</name>
    <dbReference type="NCBI Taxonomy" id="85471"/>
    <lineage>
        <taxon>Eukaryota</taxon>
        <taxon>Sar</taxon>
        <taxon>Alveolata</taxon>
        <taxon>Apicomplexa</taxon>
        <taxon>Aconoidasida</taxon>
        <taxon>Haemosporida</taxon>
        <taxon>Plasmodiidae</taxon>
        <taxon>Plasmodium</taxon>
        <taxon>Plasmodium (Haemamoeba)</taxon>
    </lineage>
</organism>
<dbReference type="RefSeq" id="XP_028531271.1">
    <property type="nucleotide sequence ID" value="XM_028676878.1"/>
</dbReference>
<feature type="transmembrane region" description="Helical" evidence="1">
    <location>
        <begin position="97"/>
        <end position="119"/>
    </location>
</feature>
<dbReference type="VEuPathDB" id="PlasmoDB:PRELSG_0000400"/>
<proteinExistence type="predicted"/>
<evidence type="ECO:0000256" key="1">
    <source>
        <dbReference type="SAM" id="Phobius"/>
    </source>
</evidence>
<evidence type="ECO:0000313" key="3">
    <source>
        <dbReference type="Proteomes" id="UP000220158"/>
    </source>
</evidence>
<evidence type="ECO:0000313" key="2">
    <source>
        <dbReference type="EMBL" id="CRG85291.1"/>
    </source>
</evidence>
<reference evidence="2 3" key="1">
    <citation type="submission" date="2015-04" db="EMBL/GenBank/DDBJ databases">
        <authorList>
            <consortium name="Pathogen Informatics"/>
        </authorList>
    </citation>
    <scope>NUCLEOTIDE SEQUENCE [LARGE SCALE GENOMIC DNA]</scope>
    <source>
        <strain evidence="2 3">SGS1</strain>
    </source>
</reference>
<name>A0A1J1GKK1_PLARL</name>
<accession>A0A1J1GKK1</accession>
<feature type="transmembrane region" description="Helical" evidence="1">
    <location>
        <begin position="125"/>
        <end position="146"/>
    </location>
</feature>
<sequence length="158" mass="18945">MSTLKIYNNKEKKKVLNYLMRFFMFIFLWASFRPWNCENELKNISNLGIKRSLAENKNVMIQEEESIYNVPVEVIENHEKIKHEEGIFKRYKKDLELVILTITLFLSVLAFFFSLTYIIKSNIDVFLPIFELSNISILIISILLMFKEIKIKRKNKLR</sequence>
<dbReference type="KEGG" id="prel:PRELSG_0000400"/>
<dbReference type="GeneID" id="39733904"/>